<feature type="region of interest" description="Disordered" evidence="1">
    <location>
        <begin position="134"/>
        <end position="153"/>
    </location>
</feature>
<organism evidence="2 3">
    <name type="scientific">Thalassotalea psychrophila</name>
    <dbReference type="NCBI Taxonomy" id="3065647"/>
    <lineage>
        <taxon>Bacteria</taxon>
        <taxon>Pseudomonadati</taxon>
        <taxon>Pseudomonadota</taxon>
        <taxon>Gammaproteobacteria</taxon>
        <taxon>Alteromonadales</taxon>
        <taxon>Colwelliaceae</taxon>
        <taxon>Thalassotalea</taxon>
    </lineage>
</organism>
<evidence type="ECO:0000313" key="2">
    <source>
        <dbReference type="EMBL" id="WNC73043.1"/>
    </source>
</evidence>
<proteinExistence type="predicted"/>
<dbReference type="PROSITE" id="PS51257">
    <property type="entry name" value="PROKAR_LIPOPROTEIN"/>
    <property type="match status" value="1"/>
</dbReference>
<sequence length="153" mass="17403">MKILTSSLFIFALAACTNNELNNELNNEPKKIDPRQGEEVNQICFNRTMDSWSALEGENKALLVYDSRNKPYKLDLIGTCDPQWAMMRIATVSRGASSCLSRGDKIITDADMDRHDSCTIMRIYKWHPEKLDEAKVSEKDSAVKKESKNKTPE</sequence>
<evidence type="ECO:0000313" key="3">
    <source>
        <dbReference type="Proteomes" id="UP001258994"/>
    </source>
</evidence>
<dbReference type="InterPro" id="IPR045500">
    <property type="entry name" value="DUF6491"/>
</dbReference>
<gene>
    <name evidence="2" type="ORF">RGQ13_03405</name>
</gene>
<keyword evidence="3" id="KW-1185">Reference proteome</keyword>
<dbReference type="Proteomes" id="UP001258994">
    <property type="component" value="Chromosome"/>
</dbReference>
<dbReference type="RefSeq" id="WP_348392156.1">
    <property type="nucleotide sequence ID" value="NZ_CP134145.1"/>
</dbReference>
<accession>A0ABY9TW76</accession>
<evidence type="ECO:0000256" key="1">
    <source>
        <dbReference type="SAM" id="MobiDB-lite"/>
    </source>
</evidence>
<name>A0ABY9TW76_9GAMM</name>
<reference evidence="3" key="1">
    <citation type="submission" date="2023-09" db="EMBL/GenBank/DDBJ databases">
        <authorList>
            <person name="Li S."/>
            <person name="Li X."/>
            <person name="Zhang C."/>
            <person name="Zhao Z."/>
        </authorList>
    </citation>
    <scope>NUCLEOTIDE SEQUENCE [LARGE SCALE GENOMIC DNA]</scope>
    <source>
        <strain evidence="3">SQ149</strain>
    </source>
</reference>
<dbReference type="Pfam" id="PF20101">
    <property type="entry name" value="DUF6491"/>
    <property type="match status" value="1"/>
</dbReference>
<dbReference type="EMBL" id="CP134145">
    <property type="protein sequence ID" value="WNC73043.1"/>
    <property type="molecule type" value="Genomic_DNA"/>
</dbReference>
<protein>
    <submittedName>
        <fullName evidence="2">DUF6491 family protein</fullName>
    </submittedName>
</protein>